<gene>
    <name evidence="3" type="ORF">H8S02_00805</name>
</gene>
<reference evidence="3 4" key="1">
    <citation type="submission" date="2020-08" db="EMBL/GenBank/DDBJ databases">
        <title>Genome public.</title>
        <authorList>
            <person name="Liu C."/>
            <person name="Sun Q."/>
        </authorList>
    </citation>
    <scope>NUCLEOTIDE SEQUENCE [LARGE SCALE GENOMIC DNA]</scope>
    <source>
        <strain evidence="3 4">M2</strain>
    </source>
</reference>
<evidence type="ECO:0000256" key="1">
    <source>
        <dbReference type="SAM" id="MobiDB-lite"/>
    </source>
</evidence>
<protein>
    <submittedName>
        <fullName evidence="3">S1 RNA-binding domain-containing protein</fullName>
    </submittedName>
</protein>
<dbReference type="RefSeq" id="WP_118685360.1">
    <property type="nucleotide sequence ID" value="NZ_JACOPK010000001.1"/>
</dbReference>
<feature type="domain" description="S1 motif" evidence="2">
    <location>
        <begin position="6"/>
        <end position="74"/>
    </location>
</feature>
<dbReference type="InterPro" id="IPR050437">
    <property type="entry name" value="Ribos_protein_bS1-like"/>
</dbReference>
<dbReference type="CDD" id="cd05692">
    <property type="entry name" value="S1_RPS1_repeat_hs4"/>
    <property type="match status" value="1"/>
</dbReference>
<organism evidence="3 4">
    <name type="scientific">Agathobaculum hominis</name>
    <dbReference type="NCBI Taxonomy" id="2763014"/>
    <lineage>
        <taxon>Bacteria</taxon>
        <taxon>Bacillati</taxon>
        <taxon>Bacillota</taxon>
        <taxon>Clostridia</taxon>
        <taxon>Eubacteriales</taxon>
        <taxon>Butyricicoccaceae</taxon>
        <taxon>Agathobaculum</taxon>
    </lineage>
</organism>
<dbReference type="SUPFAM" id="SSF50249">
    <property type="entry name" value="Nucleic acid-binding proteins"/>
    <property type="match status" value="1"/>
</dbReference>
<dbReference type="Pfam" id="PF00575">
    <property type="entry name" value="S1"/>
    <property type="match status" value="1"/>
</dbReference>
<dbReference type="PANTHER" id="PTHR10724">
    <property type="entry name" value="30S RIBOSOMAL PROTEIN S1"/>
    <property type="match status" value="1"/>
</dbReference>
<feature type="compositionally biased region" description="Basic and acidic residues" evidence="1">
    <location>
        <begin position="123"/>
        <end position="149"/>
    </location>
</feature>
<evidence type="ECO:0000313" key="4">
    <source>
        <dbReference type="Proteomes" id="UP000641741"/>
    </source>
</evidence>
<dbReference type="InterPro" id="IPR003029">
    <property type="entry name" value="S1_domain"/>
</dbReference>
<dbReference type="PROSITE" id="PS50126">
    <property type="entry name" value="S1"/>
    <property type="match status" value="1"/>
</dbReference>
<dbReference type="EMBL" id="JACOPK010000001">
    <property type="protein sequence ID" value="MBC5694498.1"/>
    <property type="molecule type" value="Genomic_DNA"/>
</dbReference>
<keyword evidence="4" id="KW-1185">Reference proteome</keyword>
<sequence length="155" mass="17542">MDLTVGAIVEGKVTGITKFGAFVALPENKSGMVHISEVASSFVNDIKDFLQEGQQVKVKIINIDQQGRINLSIKKAQPQEPRQQHERSDRGFAPRQPRFQQRREGAPRGRAQQAPKDPSTMTFEDKLKAFMTDSESRQADVRHATDRKNGSRRRR</sequence>
<dbReference type="Gene3D" id="2.40.50.140">
    <property type="entry name" value="Nucleic acid-binding proteins"/>
    <property type="match status" value="1"/>
</dbReference>
<proteinExistence type="predicted"/>
<dbReference type="InterPro" id="IPR012340">
    <property type="entry name" value="NA-bd_OB-fold"/>
</dbReference>
<evidence type="ECO:0000313" key="3">
    <source>
        <dbReference type="EMBL" id="MBC5694498.1"/>
    </source>
</evidence>
<feature type="compositionally biased region" description="Basic and acidic residues" evidence="1">
    <location>
        <begin position="82"/>
        <end position="92"/>
    </location>
</feature>
<accession>A0ABR7GJK0</accession>
<name>A0ABR7GJK0_9FIRM</name>
<evidence type="ECO:0000259" key="2">
    <source>
        <dbReference type="PROSITE" id="PS50126"/>
    </source>
</evidence>
<dbReference type="Proteomes" id="UP000641741">
    <property type="component" value="Unassembled WGS sequence"/>
</dbReference>
<dbReference type="SMART" id="SM00316">
    <property type="entry name" value="S1"/>
    <property type="match status" value="1"/>
</dbReference>
<feature type="region of interest" description="Disordered" evidence="1">
    <location>
        <begin position="73"/>
        <end position="155"/>
    </location>
</feature>
<comment type="caution">
    <text evidence="3">The sequence shown here is derived from an EMBL/GenBank/DDBJ whole genome shotgun (WGS) entry which is preliminary data.</text>
</comment>